<evidence type="ECO:0000313" key="1">
    <source>
        <dbReference type="EMBL" id="CAK7210571.1"/>
    </source>
</evidence>
<dbReference type="EMBL" id="CAWUHD010000005">
    <property type="protein sequence ID" value="CAK7210571.1"/>
    <property type="molecule type" value="Genomic_DNA"/>
</dbReference>
<proteinExistence type="predicted"/>
<protein>
    <submittedName>
        <fullName evidence="1">Uncharacterized protein</fullName>
    </submittedName>
</protein>
<keyword evidence="2" id="KW-1185">Reference proteome</keyword>
<evidence type="ECO:0000313" key="2">
    <source>
        <dbReference type="Proteomes" id="UP001642482"/>
    </source>
</evidence>
<comment type="caution">
    <text evidence="1">The sequence shown here is derived from an EMBL/GenBank/DDBJ whole genome shotgun (WGS) entry which is preliminary data.</text>
</comment>
<organism evidence="1 2">
    <name type="scientific">Sporothrix eucalyptigena</name>
    <dbReference type="NCBI Taxonomy" id="1812306"/>
    <lineage>
        <taxon>Eukaryota</taxon>
        <taxon>Fungi</taxon>
        <taxon>Dikarya</taxon>
        <taxon>Ascomycota</taxon>
        <taxon>Pezizomycotina</taxon>
        <taxon>Sordariomycetes</taxon>
        <taxon>Sordariomycetidae</taxon>
        <taxon>Ophiostomatales</taxon>
        <taxon>Ophiostomataceae</taxon>
        <taxon>Sporothrix</taxon>
    </lineage>
</organism>
<name>A0ABP0ATJ5_9PEZI</name>
<gene>
    <name evidence="1" type="ORF">SEUCBS140593_000874</name>
</gene>
<sequence length="331" mass="35849">MAVVAFGTGATWFVESPSQWKWSALPNGVVRFFGSTTGSKVSHVHNLVFGANNSFMMAWRGQDGCNYQCKDWPSWCTFHCRTPWCLPTALEAWLDEKNAKGNLVRDVPNIRLALGPNNRSFFVSDGKNCFWQNLPAPLDKAIEARRKNGGGFTRAPRIVALGISGNYVLIDDGDVHSFILHKYPALEKQFKEMCAANGNQPGALRDIAYVSLDVFDGVNFVATTHNGEYTGEVPDGGEVEDSFQFVLNTLPKRTAIATPAGRGKTSSGFGTFLKLASVVLNAEANAVNNANSGGGAGANALDLAQQNMAFTQGLQTQMWDSVDASASWNPQ</sequence>
<accession>A0ABP0ATJ5</accession>
<dbReference type="Proteomes" id="UP001642482">
    <property type="component" value="Unassembled WGS sequence"/>
</dbReference>
<reference evidence="1 2" key="1">
    <citation type="submission" date="2024-01" db="EMBL/GenBank/DDBJ databases">
        <authorList>
            <person name="Allen C."/>
            <person name="Tagirdzhanova G."/>
        </authorList>
    </citation>
    <scope>NUCLEOTIDE SEQUENCE [LARGE SCALE GENOMIC DNA]</scope>
</reference>